<dbReference type="EC" id="2.7.1.108" evidence="3"/>
<proteinExistence type="inferred from homology"/>
<evidence type="ECO:0000256" key="6">
    <source>
        <dbReference type="ARBA" id="ARBA00022777"/>
    </source>
</evidence>
<comment type="similarity">
    <text evidence="2">Belongs to the polyprenol kinase family.</text>
</comment>
<evidence type="ECO:0000256" key="10">
    <source>
        <dbReference type="SAM" id="Phobius"/>
    </source>
</evidence>
<evidence type="ECO:0000256" key="2">
    <source>
        <dbReference type="ARBA" id="ARBA00010794"/>
    </source>
</evidence>
<name>A0ABD1Y0J7_9MARC</name>
<keyword evidence="12" id="KW-1185">Reference proteome</keyword>
<dbReference type="InterPro" id="IPR032974">
    <property type="entry name" value="Polypren_kinase"/>
</dbReference>
<evidence type="ECO:0000256" key="4">
    <source>
        <dbReference type="ARBA" id="ARBA00022679"/>
    </source>
</evidence>
<evidence type="ECO:0000313" key="12">
    <source>
        <dbReference type="Proteomes" id="UP001605036"/>
    </source>
</evidence>
<comment type="subcellular location">
    <subcellularLocation>
        <location evidence="1">Endoplasmic reticulum membrane</location>
        <topology evidence="1">Multi-pass membrane protein</topology>
    </subcellularLocation>
</comment>
<keyword evidence="9 10" id="KW-0472">Membrane</keyword>
<comment type="caution">
    <text evidence="11">The sequence shown here is derived from an EMBL/GenBank/DDBJ whole genome shotgun (WGS) entry which is preliminary data.</text>
</comment>
<evidence type="ECO:0000256" key="5">
    <source>
        <dbReference type="ARBA" id="ARBA00022692"/>
    </source>
</evidence>
<evidence type="ECO:0000256" key="3">
    <source>
        <dbReference type="ARBA" id="ARBA00012132"/>
    </source>
</evidence>
<keyword evidence="8 10" id="KW-1133">Transmembrane helix</keyword>
<dbReference type="GO" id="GO:0004168">
    <property type="term" value="F:dolichol kinase activity"/>
    <property type="evidence" value="ECO:0007669"/>
    <property type="project" value="UniProtKB-EC"/>
</dbReference>
<keyword evidence="5 10" id="KW-0812">Transmembrane</keyword>
<gene>
    <name evidence="11" type="ORF">R1flu_000351</name>
</gene>
<dbReference type="PANTHER" id="PTHR13205:SF15">
    <property type="entry name" value="DOLICHOL KINASE"/>
    <property type="match status" value="1"/>
</dbReference>
<dbReference type="Proteomes" id="UP001605036">
    <property type="component" value="Unassembled WGS sequence"/>
</dbReference>
<protein>
    <recommendedName>
        <fullName evidence="3">dolichol kinase</fullName>
        <ecNumber evidence="3">2.7.1.108</ecNumber>
    </recommendedName>
</protein>
<keyword evidence="6" id="KW-0418">Kinase</keyword>
<dbReference type="AlphaFoldDB" id="A0ABD1Y0J7"/>
<evidence type="ECO:0000256" key="8">
    <source>
        <dbReference type="ARBA" id="ARBA00022989"/>
    </source>
</evidence>
<keyword evidence="4" id="KW-0808">Transferase</keyword>
<dbReference type="PANTHER" id="PTHR13205">
    <property type="entry name" value="TRANSMEMBRANE PROTEIN 15-RELATED"/>
    <property type="match status" value="1"/>
</dbReference>
<dbReference type="GO" id="GO:0005789">
    <property type="term" value="C:endoplasmic reticulum membrane"/>
    <property type="evidence" value="ECO:0007669"/>
    <property type="project" value="UniProtKB-SubCell"/>
</dbReference>
<feature type="transmembrane region" description="Helical" evidence="10">
    <location>
        <begin position="128"/>
        <end position="147"/>
    </location>
</feature>
<sequence length="307" mass="33405">MLVVQGIVLYGAKALAALSPSSTTEAGDGKPQDQDVINALLQGLLLGLLAIPLLTKLIGNSLYQVFGTSEDATRKHSSKDEYRKPRAGLFYLLLVLVVFAAVPLWVSFVTGVRVNPVVWCLQYVVGKPIPRFVQLAFGIAFAAFLILEMVRVGPGDRHLAGYAGILSLGVLDTMASVIGFNFGSIRVSPNSKKTLEGTLAGIGALLLSMLLVIFMLPVAARPAEFRQAWGKELPGYGPDRDRKEMAFIPQTSRRYFGRKVSGYYPKRVLVPEGLLAGCLDKVDRQLAMKAAPGVVHFERMPYELQIV</sequence>
<feature type="transmembrane region" description="Helical" evidence="10">
    <location>
        <begin position="200"/>
        <end position="220"/>
    </location>
</feature>
<organism evidence="11 12">
    <name type="scientific">Riccia fluitans</name>
    <dbReference type="NCBI Taxonomy" id="41844"/>
    <lineage>
        <taxon>Eukaryota</taxon>
        <taxon>Viridiplantae</taxon>
        <taxon>Streptophyta</taxon>
        <taxon>Embryophyta</taxon>
        <taxon>Marchantiophyta</taxon>
        <taxon>Marchantiopsida</taxon>
        <taxon>Marchantiidae</taxon>
        <taxon>Marchantiales</taxon>
        <taxon>Ricciaceae</taxon>
        <taxon>Riccia</taxon>
    </lineage>
</organism>
<accession>A0ABD1Y0J7</accession>
<evidence type="ECO:0000313" key="11">
    <source>
        <dbReference type="EMBL" id="KAL2620146.1"/>
    </source>
</evidence>
<feature type="transmembrane region" description="Helical" evidence="10">
    <location>
        <begin position="87"/>
        <end position="108"/>
    </location>
</feature>
<evidence type="ECO:0000256" key="1">
    <source>
        <dbReference type="ARBA" id="ARBA00004477"/>
    </source>
</evidence>
<keyword evidence="7" id="KW-0256">Endoplasmic reticulum</keyword>
<feature type="transmembrane region" description="Helical" evidence="10">
    <location>
        <begin position="159"/>
        <end position="180"/>
    </location>
</feature>
<evidence type="ECO:0000256" key="9">
    <source>
        <dbReference type="ARBA" id="ARBA00023136"/>
    </source>
</evidence>
<evidence type="ECO:0000256" key="7">
    <source>
        <dbReference type="ARBA" id="ARBA00022824"/>
    </source>
</evidence>
<dbReference type="Pfam" id="PF01148">
    <property type="entry name" value="CTP_transf_1"/>
    <property type="match status" value="1"/>
</dbReference>
<reference evidence="11 12" key="1">
    <citation type="submission" date="2024-09" db="EMBL/GenBank/DDBJ databases">
        <title>Chromosome-scale assembly of Riccia fluitans.</title>
        <authorList>
            <person name="Paukszto L."/>
            <person name="Sawicki J."/>
            <person name="Karawczyk K."/>
            <person name="Piernik-Szablinska J."/>
            <person name="Szczecinska M."/>
            <person name="Mazdziarz M."/>
        </authorList>
    </citation>
    <scope>NUCLEOTIDE SEQUENCE [LARGE SCALE GENOMIC DNA]</scope>
    <source>
        <strain evidence="11">Rf_01</strain>
        <tissue evidence="11">Aerial parts of the thallus</tissue>
    </source>
</reference>
<dbReference type="EMBL" id="JBHFFA010000006">
    <property type="protein sequence ID" value="KAL2620146.1"/>
    <property type="molecule type" value="Genomic_DNA"/>
</dbReference>
<feature type="transmembrane region" description="Helical" evidence="10">
    <location>
        <begin position="40"/>
        <end position="66"/>
    </location>
</feature>